<protein>
    <submittedName>
        <fullName evidence="2">Sas10/Utp3/C1D family protein</fullName>
    </submittedName>
</protein>
<dbReference type="Pfam" id="PF04000">
    <property type="entry name" value="Sas10_Utp3"/>
    <property type="match status" value="1"/>
</dbReference>
<reference evidence="2 3" key="1">
    <citation type="submission" date="2021-08" db="EMBL/GenBank/DDBJ databases">
        <title>Draft Genome Sequence of Phanerochaete sordida strain YK-624.</title>
        <authorList>
            <person name="Mori T."/>
            <person name="Dohra H."/>
            <person name="Suzuki T."/>
            <person name="Kawagishi H."/>
            <person name="Hirai H."/>
        </authorList>
    </citation>
    <scope>NUCLEOTIDE SEQUENCE [LARGE SCALE GENOMIC DNA]</scope>
    <source>
        <strain evidence="2 3">YK-624</strain>
    </source>
</reference>
<feature type="region of interest" description="Disordered" evidence="1">
    <location>
        <begin position="170"/>
        <end position="216"/>
    </location>
</feature>
<sequence>MSTELHDAQAEVEPQVQDYCDALDTMKESMASVREVVKSLQEKVNSDEFDLKDGISLLSVKSNLMISYLQSLVLLSARRALGESLAERTPPSEPFSSTSRSARGSGAGDRVDSMIEGRVVLEKIKVLENKMRYQIDKLVRVAEESPEAAKNVANDPLAFKPNPAALLNQEMSSEEEDEGERGNDGDRGGIYRPPKLAPMPYAEPTKGKDKKRAGPVPTALSNLARLDPAMPHLESTSGLGNTPALMSKRGAELQRMTEFEEENFTRLVMKKKDMKRREADEANLALGGSGVAGRHGRGGGLEDEFGDILRSVGRSRAGVVGDGYEELRQKSRKEGVLARSRTRARDDVMDELADDGPRQRKKGRFEKEVKATKKKVTKRR</sequence>
<feature type="compositionally biased region" description="Basic and acidic residues" evidence="1">
    <location>
        <begin position="325"/>
        <end position="336"/>
    </location>
</feature>
<organism evidence="2 3">
    <name type="scientific">Phanerochaete sordida</name>
    <dbReference type="NCBI Taxonomy" id="48140"/>
    <lineage>
        <taxon>Eukaryota</taxon>
        <taxon>Fungi</taxon>
        <taxon>Dikarya</taxon>
        <taxon>Basidiomycota</taxon>
        <taxon>Agaricomycotina</taxon>
        <taxon>Agaricomycetes</taxon>
        <taxon>Polyporales</taxon>
        <taxon>Phanerochaetaceae</taxon>
        <taxon>Phanerochaete</taxon>
    </lineage>
</organism>
<dbReference type="EMBL" id="BPQB01000008">
    <property type="protein sequence ID" value="GJE87917.1"/>
    <property type="molecule type" value="Genomic_DNA"/>
</dbReference>
<dbReference type="AlphaFoldDB" id="A0A9P3G4F6"/>
<feature type="region of interest" description="Disordered" evidence="1">
    <location>
        <begin position="85"/>
        <end position="110"/>
    </location>
</feature>
<dbReference type="PANTHER" id="PTHR13237:SF9">
    <property type="entry name" value="NEUROGUIDIN"/>
    <property type="match status" value="1"/>
</dbReference>
<dbReference type="GO" id="GO:0032040">
    <property type="term" value="C:small-subunit processome"/>
    <property type="evidence" value="ECO:0007669"/>
    <property type="project" value="TreeGrafter"/>
</dbReference>
<name>A0A9P3G4F6_9APHY</name>
<dbReference type="PANTHER" id="PTHR13237">
    <property type="entry name" value="SOMETHING ABOUT SILENCING PROTEIN 10-RELATED"/>
    <property type="match status" value="1"/>
</dbReference>
<dbReference type="GO" id="GO:0000462">
    <property type="term" value="P:maturation of SSU-rRNA from tricistronic rRNA transcript (SSU-rRNA, 5.8S rRNA, LSU-rRNA)"/>
    <property type="evidence" value="ECO:0007669"/>
    <property type="project" value="TreeGrafter"/>
</dbReference>
<dbReference type="Proteomes" id="UP000703269">
    <property type="component" value="Unassembled WGS sequence"/>
</dbReference>
<dbReference type="InterPro" id="IPR007146">
    <property type="entry name" value="Sas10/Utp3/C1D"/>
</dbReference>
<feature type="compositionally biased region" description="Basic and acidic residues" evidence="1">
    <location>
        <begin position="180"/>
        <end position="189"/>
    </location>
</feature>
<dbReference type="OrthoDB" id="203440at2759"/>
<comment type="caution">
    <text evidence="2">The sequence shown here is derived from an EMBL/GenBank/DDBJ whole genome shotgun (WGS) entry which is preliminary data.</text>
</comment>
<keyword evidence="3" id="KW-1185">Reference proteome</keyword>
<evidence type="ECO:0000313" key="3">
    <source>
        <dbReference type="Proteomes" id="UP000703269"/>
    </source>
</evidence>
<evidence type="ECO:0000313" key="2">
    <source>
        <dbReference type="EMBL" id="GJE87917.1"/>
    </source>
</evidence>
<evidence type="ECO:0000256" key="1">
    <source>
        <dbReference type="SAM" id="MobiDB-lite"/>
    </source>
</evidence>
<feature type="region of interest" description="Disordered" evidence="1">
    <location>
        <begin position="319"/>
        <end position="380"/>
    </location>
</feature>
<gene>
    <name evidence="2" type="ORF">PsYK624_040000</name>
</gene>
<proteinExistence type="predicted"/>
<accession>A0A9P3G4F6</accession>